<dbReference type="CDD" id="cd00077">
    <property type="entry name" value="HDc"/>
    <property type="match status" value="1"/>
</dbReference>
<evidence type="ECO:0000259" key="3">
    <source>
        <dbReference type="PROSITE" id="PS51832"/>
    </source>
</evidence>
<dbReference type="SUPFAM" id="SSF52172">
    <property type="entry name" value="CheY-like"/>
    <property type="match status" value="1"/>
</dbReference>
<dbReference type="PROSITE" id="PS51832">
    <property type="entry name" value="HD_GYP"/>
    <property type="match status" value="1"/>
</dbReference>
<feature type="domain" description="HD-GYP" evidence="3">
    <location>
        <begin position="145"/>
        <end position="358"/>
    </location>
</feature>
<dbReference type="PANTHER" id="PTHR45228">
    <property type="entry name" value="CYCLIC DI-GMP PHOSPHODIESTERASE TM_0186-RELATED"/>
    <property type="match status" value="1"/>
</dbReference>
<dbReference type="SMART" id="SM00471">
    <property type="entry name" value="HDc"/>
    <property type="match status" value="1"/>
</dbReference>
<protein>
    <submittedName>
        <fullName evidence="4">HD domain-containing phosphohydrolase</fullName>
    </submittedName>
</protein>
<keyword evidence="1" id="KW-0597">Phosphoprotein</keyword>
<dbReference type="PANTHER" id="PTHR45228:SF5">
    <property type="entry name" value="CYCLIC DI-GMP PHOSPHODIESTERASE VC_1348-RELATED"/>
    <property type="match status" value="1"/>
</dbReference>
<dbReference type="SUPFAM" id="SSF109604">
    <property type="entry name" value="HD-domain/PDEase-like"/>
    <property type="match status" value="1"/>
</dbReference>
<dbReference type="KEGG" id="eaj:Q3M24_18135"/>
<accession>A0AAU8LST5</accession>
<dbReference type="InterPro" id="IPR052020">
    <property type="entry name" value="Cyclic_di-GMP/3'3'-cGAMP_PDE"/>
</dbReference>
<dbReference type="EMBL" id="CP159373">
    <property type="protein sequence ID" value="XCN72203.1"/>
    <property type="molecule type" value="Genomic_DNA"/>
</dbReference>
<evidence type="ECO:0000256" key="1">
    <source>
        <dbReference type="PROSITE-ProRule" id="PRU00169"/>
    </source>
</evidence>
<dbReference type="InterPro" id="IPR037522">
    <property type="entry name" value="HD_GYP_dom"/>
</dbReference>
<proteinExistence type="predicted"/>
<sequence length="361" mass="40828">MRRQPNKPLVLVVDDVPENIQIALSHLKGLDLEFAYATSGEQALARIKKRLPDLILMDVMMPGMNGFETMQELRSMPETHATPVIFLTARSEPEDVAKGFELGGVDYITKPFHGIELRSRVRNHLELHSYRVSLEQKVLDRTRETTLLKDITILAMGELAEHRDANTGGHINRTRFFVKALAEVLFDMGKFSDILTEDYIVLLYKTAPLHDIGKVAIRDSILLKEGRLTAEEFAEMKKHTIYGEEVIDKLSKMAGEPMAFLECARDMVGSHHEKHDGSGYPRGLKGDDIPLAGRIMAVADVYDALRTIRSYKKALDHEEAMYIMATEEGRARHFDPDVYDAFLAVEQEFAHIAEKHSKGIK</sequence>
<dbReference type="InterPro" id="IPR001789">
    <property type="entry name" value="Sig_transdc_resp-reg_receiver"/>
</dbReference>
<reference evidence="4" key="1">
    <citation type="journal article" date="2024" name="Syst. Appl. Microbiol.">
        <title>First single-strain enrichments of Electrothrix cable bacteria, description of E. aestuarii sp. nov. and E. rattekaaiensis sp. nov., and proposal of a cable bacteria taxonomy following the rules of the SeqCode.</title>
        <authorList>
            <person name="Plum-Jensen L.E."/>
            <person name="Schramm A."/>
            <person name="Marshall I.P.G."/>
        </authorList>
    </citation>
    <scope>NUCLEOTIDE SEQUENCE</scope>
    <source>
        <strain evidence="4">Rat1</strain>
    </source>
</reference>
<feature type="domain" description="Response regulatory" evidence="2">
    <location>
        <begin position="9"/>
        <end position="125"/>
    </location>
</feature>
<dbReference type="InterPro" id="IPR003607">
    <property type="entry name" value="HD/PDEase_dom"/>
</dbReference>
<reference evidence="4" key="2">
    <citation type="submission" date="2024-06" db="EMBL/GenBank/DDBJ databases">
        <authorList>
            <person name="Plum-Jensen L.E."/>
            <person name="Schramm A."/>
            <person name="Marshall I.P.G."/>
        </authorList>
    </citation>
    <scope>NUCLEOTIDE SEQUENCE</scope>
    <source>
        <strain evidence="4">Rat1</strain>
    </source>
</reference>
<dbReference type="PROSITE" id="PS50110">
    <property type="entry name" value="RESPONSE_REGULATORY"/>
    <property type="match status" value="1"/>
</dbReference>
<evidence type="ECO:0000259" key="2">
    <source>
        <dbReference type="PROSITE" id="PS50110"/>
    </source>
</evidence>
<gene>
    <name evidence="4" type="ORF">Q3M24_18135</name>
</gene>
<dbReference type="SMART" id="SM00448">
    <property type="entry name" value="REC"/>
    <property type="match status" value="1"/>
</dbReference>
<name>A0AAU8LST5_9BACT</name>
<dbReference type="Pfam" id="PF13487">
    <property type="entry name" value="HD_5"/>
    <property type="match status" value="1"/>
</dbReference>
<dbReference type="Gene3D" id="1.10.3210.10">
    <property type="entry name" value="Hypothetical protein af1432"/>
    <property type="match status" value="1"/>
</dbReference>
<feature type="modified residue" description="4-aspartylphosphate" evidence="1">
    <location>
        <position position="58"/>
    </location>
</feature>
<evidence type="ECO:0000313" key="4">
    <source>
        <dbReference type="EMBL" id="XCN72203.1"/>
    </source>
</evidence>
<dbReference type="Gene3D" id="3.40.50.2300">
    <property type="match status" value="1"/>
</dbReference>
<dbReference type="AlphaFoldDB" id="A0AAU8LST5"/>
<organism evidence="4">
    <name type="scientific">Candidatus Electrothrix aestuarii</name>
    <dbReference type="NCBI Taxonomy" id="3062594"/>
    <lineage>
        <taxon>Bacteria</taxon>
        <taxon>Pseudomonadati</taxon>
        <taxon>Thermodesulfobacteriota</taxon>
        <taxon>Desulfobulbia</taxon>
        <taxon>Desulfobulbales</taxon>
        <taxon>Desulfobulbaceae</taxon>
        <taxon>Candidatus Electrothrix</taxon>
    </lineage>
</organism>
<dbReference type="GO" id="GO:0000160">
    <property type="term" value="P:phosphorelay signal transduction system"/>
    <property type="evidence" value="ECO:0007669"/>
    <property type="project" value="InterPro"/>
</dbReference>
<dbReference type="InterPro" id="IPR011006">
    <property type="entry name" value="CheY-like_superfamily"/>
</dbReference>
<dbReference type="Pfam" id="PF00072">
    <property type="entry name" value="Response_reg"/>
    <property type="match status" value="1"/>
</dbReference>